<evidence type="ECO:0000313" key="2">
    <source>
        <dbReference type="Proteomes" id="UP001151518"/>
    </source>
</evidence>
<protein>
    <submittedName>
        <fullName evidence="1">Uncharacterized protein</fullName>
    </submittedName>
</protein>
<accession>A0A9W8KXX5</accession>
<evidence type="ECO:0000313" key="1">
    <source>
        <dbReference type="EMBL" id="KAJ2677556.1"/>
    </source>
</evidence>
<proteinExistence type="predicted"/>
<name>A0A9W8KXX5_9FUNG</name>
<reference evidence="1" key="1">
    <citation type="submission" date="2022-07" db="EMBL/GenBank/DDBJ databases">
        <title>Phylogenomic reconstructions and comparative analyses of Kickxellomycotina fungi.</title>
        <authorList>
            <person name="Reynolds N.K."/>
            <person name="Stajich J.E."/>
            <person name="Barry K."/>
            <person name="Grigoriev I.V."/>
            <person name="Crous P."/>
            <person name="Smith M.E."/>
        </authorList>
    </citation>
    <scope>NUCLEOTIDE SEQUENCE</scope>
    <source>
        <strain evidence="1">NRRL 3115</strain>
    </source>
</reference>
<dbReference type="AlphaFoldDB" id="A0A9W8KXX5"/>
<comment type="caution">
    <text evidence="1">The sequence shown here is derived from an EMBL/GenBank/DDBJ whole genome shotgun (WGS) entry which is preliminary data.</text>
</comment>
<dbReference type="OrthoDB" id="5573441at2759"/>
<dbReference type="EMBL" id="JANBTW010000031">
    <property type="protein sequence ID" value="KAJ2677556.1"/>
    <property type="molecule type" value="Genomic_DNA"/>
</dbReference>
<dbReference type="Proteomes" id="UP001151518">
    <property type="component" value="Unassembled WGS sequence"/>
</dbReference>
<organism evidence="1 2">
    <name type="scientific">Coemansia spiralis</name>
    <dbReference type="NCBI Taxonomy" id="417178"/>
    <lineage>
        <taxon>Eukaryota</taxon>
        <taxon>Fungi</taxon>
        <taxon>Fungi incertae sedis</taxon>
        <taxon>Zoopagomycota</taxon>
        <taxon>Kickxellomycotina</taxon>
        <taxon>Kickxellomycetes</taxon>
        <taxon>Kickxellales</taxon>
        <taxon>Kickxellaceae</taxon>
        <taxon>Coemansia</taxon>
    </lineage>
</organism>
<sequence>MADTQTENVADTFTLFRKKVTNCATAFRGDYESYPESDNVRPIYLINFKGSSLEVLQDTDGNTRSVLAGDFESIIRNSAIVRSDNGLSSLKRNGIFTSGWSFTYLSDKYIWTVSTWNRTWTLKDANDKPIARFTRSSLKFKKIGVLNIYKQSDPVFVAIIVLTCKLVHNSVKSNERHAQ</sequence>
<gene>
    <name evidence="1" type="ORF">GGI25_003076</name>
</gene>